<evidence type="ECO:0000256" key="1">
    <source>
        <dbReference type="SAM" id="Phobius"/>
    </source>
</evidence>
<keyword evidence="1" id="KW-0812">Transmembrane</keyword>
<comment type="caution">
    <text evidence="2">The sequence shown here is derived from an EMBL/GenBank/DDBJ whole genome shotgun (WGS) entry which is preliminary data.</text>
</comment>
<name>A0A5R9ADE0_9MICC</name>
<dbReference type="OrthoDB" id="4965312at2"/>
<accession>A0A5R9ADE0</accession>
<keyword evidence="1" id="KW-0472">Membrane</keyword>
<sequence length="303" mass="31999">MRHLLSVICLLLAGVLSVGSLAGYQLDQLLRSEEPVRNIAGGLPQEEAFAQAVTEIIVEDLTGRLPDQLQWAVPGAADELLAPLVSSAFDTERTRSAWDEVLQQTRTGYTAQLEDIFADGTSGQVRELDIELDLTPISEAMTHPLRQGLDEALGWIPGVNAGSFDVIAPEISLDVQAATDSTADPYSWATVATLSQYWAIFAGVAAGLAALGLLIGVGPVRWFALAAGALAAAVLGAWIATTVASPQFHHPAGVPEAAAAVLDHIEVQFTQWAQPDWWVFSAVSAVVGLTGFVGGLLAAARRR</sequence>
<feature type="transmembrane region" description="Helical" evidence="1">
    <location>
        <begin position="197"/>
        <end position="215"/>
    </location>
</feature>
<keyword evidence="3" id="KW-1185">Reference proteome</keyword>
<evidence type="ECO:0000313" key="2">
    <source>
        <dbReference type="EMBL" id="TLP76799.1"/>
    </source>
</evidence>
<reference evidence="2 3" key="1">
    <citation type="submission" date="2019-05" db="EMBL/GenBank/DDBJ databases">
        <title>Nesterenkonia sp. GY239, isolated from the Southern Atlantic Ocean.</title>
        <authorList>
            <person name="Zhang G."/>
        </authorList>
    </citation>
    <scope>NUCLEOTIDE SEQUENCE [LARGE SCALE GENOMIC DNA]</scope>
    <source>
        <strain evidence="2 3">GY239</strain>
    </source>
</reference>
<keyword evidence="1" id="KW-1133">Transmembrane helix</keyword>
<dbReference type="EMBL" id="VAWA01000006">
    <property type="protein sequence ID" value="TLP76799.1"/>
    <property type="molecule type" value="Genomic_DNA"/>
</dbReference>
<evidence type="ECO:0000313" key="3">
    <source>
        <dbReference type="Proteomes" id="UP000306544"/>
    </source>
</evidence>
<feature type="transmembrane region" description="Helical" evidence="1">
    <location>
        <begin position="222"/>
        <end position="241"/>
    </location>
</feature>
<dbReference type="RefSeq" id="WP_138169942.1">
    <property type="nucleotide sequence ID" value="NZ_VAWA01000006.1"/>
</dbReference>
<feature type="transmembrane region" description="Helical" evidence="1">
    <location>
        <begin position="277"/>
        <end position="300"/>
    </location>
</feature>
<organism evidence="2 3">
    <name type="scientific">Nesterenkonia sphaerica</name>
    <dbReference type="NCBI Taxonomy" id="1804988"/>
    <lineage>
        <taxon>Bacteria</taxon>
        <taxon>Bacillati</taxon>
        <taxon>Actinomycetota</taxon>
        <taxon>Actinomycetes</taxon>
        <taxon>Micrococcales</taxon>
        <taxon>Micrococcaceae</taxon>
        <taxon>Nesterenkonia</taxon>
    </lineage>
</organism>
<dbReference type="Proteomes" id="UP000306544">
    <property type="component" value="Unassembled WGS sequence"/>
</dbReference>
<protein>
    <submittedName>
        <fullName evidence="2">Uncharacterized protein</fullName>
    </submittedName>
</protein>
<proteinExistence type="predicted"/>
<gene>
    <name evidence="2" type="ORF">FEF27_05960</name>
</gene>
<dbReference type="AlphaFoldDB" id="A0A5R9ADE0"/>